<feature type="compositionally biased region" description="Basic residues" evidence="18">
    <location>
        <begin position="661"/>
        <end position="672"/>
    </location>
</feature>
<dbReference type="GO" id="GO:0005737">
    <property type="term" value="C:cytoplasm"/>
    <property type="evidence" value="ECO:0007669"/>
    <property type="project" value="UniProtKB-SubCell"/>
</dbReference>
<keyword evidence="9" id="KW-0819">tRNA processing</keyword>
<feature type="region of interest" description="Disordered" evidence="18">
    <location>
        <begin position="578"/>
        <end position="734"/>
    </location>
</feature>
<dbReference type="EMBL" id="SCFB01000004">
    <property type="protein sequence ID" value="RZI46609.1"/>
    <property type="molecule type" value="Genomic_DNA"/>
</dbReference>
<organism evidence="20 21">
    <name type="scientific">Candidatus Finniella inopinata</name>
    <dbReference type="NCBI Taxonomy" id="1696036"/>
    <lineage>
        <taxon>Bacteria</taxon>
        <taxon>Pseudomonadati</taxon>
        <taxon>Pseudomonadota</taxon>
        <taxon>Alphaproteobacteria</taxon>
        <taxon>Holosporales</taxon>
        <taxon>Candidatus Paracaedibacteraceae</taxon>
        <taxon>Candidatus Finniella</taxon>
    </lineage>
</organism>
<keyword evidence="5" id="KW-1003">Cell membrane</keyword>
<comment type="similarity">
    <text evidence="3">Belongs to the RNase E/G family. RNase G subfamily.</text>
</comment>
<evidence type="ECO:0000256" key="10">
    <source>
        <dbReference type="ARBA" id="ARBA00022722"/>
    </source>
</evidence>
<reference evidence="20 21" key="1">
    <citation type="submission" date="2018-10" db="EMBL/GenBank/DDBJ databases">
        <title>An updated phylogeny of the Alphaproteobacteria reveals that the parasitic Rickettsiales and Holosporales have independent origins.</title>
        <authorList>
            <person name="Munoz-Gomez S.A."/>
            <person name="Hess S."/>
            <person name="Burger G."/>
            <person name="Lang B.F."/>
            <person name="Susko E."/>
            <person name="Slamovits C.H."/>
            <person name="Roger A.J."/>
        </authorList>
    </citation>
    <scope>NUCLEOTIDE SEQUENCE [LARGE SCALE GENOMIC DNA]</scope>
    <source>
        <strain evidence="20">HOLO01</strain>
    </source>
</reference>
<dbReference type="AlphaFoldDB" id="A0A4Q7DJZ6"/>
<dbReference type="NCBIfam" id="TIGR00757">
    <property type="entry name" value="RNaseEG"/>
    <property type="match status" value="1"/>
</dbReference>
<keyword evidence="16" id="KW-0694">RNA-binding</keyword>
<dbReference type="GO" id="GO:0046872">
    <property type="term" value="F:metal ion binding"/>
    <property type="evidence" value="ECO:0007669"/>
    <property type="project" value="UniProtKB-KW"/>
</dbReference>
<dbReference type="Gene3D" id="3.40.1260.20">
    <property type="entry name" value="Ribonuclease E, catalytic domain"/>
    <property type="match status" value="1"/>
</dbReference>
<feature type="compositionally biased region" description="Polar residues" evidence="18">
    <location>
        <begin position="627"/>
        <end position="637"/>
    </location>
</feature>
<evidence type="ECO:0000256" key="5">
    <source>
        <dbReference type="ARBA" id="ARBA00022475"/>
    </source>
</evidence>
<evidence type="ECO:0000256" key="15">
    <source>
        <dbReference type="ARBA" id="ARBA00022842"/>
    </source>
</evidence>
<dbReference type="InterPro" id="IPR004659">
    <property type="entry name" value="RNase_E/G"/>
</dbReference>
<dbReference type="Pfam" id="PF00575">
    <property type="entry name" value="S1"/>
    <property type="match status" value="1"/>
</dbReference>
<evidence type="ECO:0000256" key="2">
    <source>
        <dbReference type="ARBA" id="ARBA00004496"/>
    </source>
</evidence>
<dbReference type="GO" id="GO:0019843">
    <property type="term" value="F:rRNA binding"/>
    <property type="evidence" value="ECO:0007669"/>
    <property type="project" value="UniProtKB-KW"/>
</dbReference>
<keyword evidence="8" id="KW-0698">rRNA processing</keyword>
<keyword evidence="14" id="KW-0378">Hydrolase</keyword>
<dbReference type="OrthoDB" id="9804278at2"/>
<evidence type="ECO:0000256" key="16">
    <source>
        <dbReference type="ARBA" id="ARBA00022884"/>
    </source>
</evidence>
<evidence type="ECO:0000256" key="11">
    <source>
        <dbReference type="ARBA" id="ARBA00022723"/>
    </source>
</evidence>
<keyword evidence="10" id="KW-0540">Nuclease</keyword>
<evidence type="ECO:0000256" key="3">
    <source>
        <dbReference type="ARBA" id="ARBA00005663"/>
    </source>
</evidence>
<feature type="compositionally biased region" description="Basic and acidic residues" evidence="18">
    <location>
        <begin position="127"/>
        <end position="143"/>
    </location>
</feature>
<dbReference type="Proteomes" id="UP000293550">
    <property type="component" value="Unassembled WGS sequence"/>
</dbReference>
<dbReference type="GO" id="GO:0008033">
    <property type="term" value="P:tRNA processing"/>
    <property type="evidence" value="ECO:0007669"/>
    <property type="project" value="UniProtKB-KW"/>
</dbReference>
<keyword evidence="21" id="KW-1185">Reference proteome</keyword>
<evidence type="ECO:0000256" key="9">
    <source>
        <dbReference type="ARBA" id="ARBA00022694"/>
    </source>
</evidence>
<dbReference type="Pfam" id="PF20833">
    <property type="entry name" value="RNase_E_G_Thio"/>
    <property type="match status" value="1"/>
</dbReference>
<evidence type="ECO:0000256" key="13">
    <source>
        <dbReference type="ARBA" id="ARBA00022759"/>
    </source>
</evidence>
<dbReference type="GO" id="GO:0016787">
    <property type="term" value="F:hydrolase activity"/>
    <property type="evidence" value="ECO:0007669"/>
    <property type="project" value="UniProtKB-KW"/>
</dbReference>
<keyword evidence="15" id="KW-0460">Magnesium</keyword>
<comment type="subcellular location">
    <subcellularLocation>
        <location evidence="2">Cytoplasm</location>
    </subcellularLocation>
</comment>
<feature type="compositionally biased region" description="Polar residues" evidence="18">
    <location>
        <begin position="673"/>
        <end position="699"/>
    </location>
</feature>
<dbReference type="GO" id="GO:0004540">
    <property type="term" value="F:RNA nuclease activity"/>
    <property type="evidence" value="ECO:0007669"/>
    <property type="project" value="InterPro"/>
</dbReference>
<proteinExistence type="inferred from homology"/>
<dbReference type="InterPro" id="IPR019307">
    <property type="entry name" value="RNA-bd_AU-1/RNase_E/G"/>
</dbReference>
<feature type="region of interest" description="Disordered" evidence="18">
    <location>
        <begin position="109"/>
        <end position="151"/>
    </location>
</feature>
<dbReference type="Gene3D" id="2.40.50.140">
    <property type="entry name" value="Nucleic acid-binding proteins"/>
    <property type="match status" value="1"/>
</dbReference>
<comment type="caution">
    <text evidence="20">The sequence shown here is derived from an EMBL/GenBank/DDBJ whole genome shotgun (WGS) entry which is preliminary data.</text>
</comment>
<keyword evidence="6" id="KW-0963">Cytoplasm</keyword>
<evidence type="ECO:0000256" key="4">
    <source>
        <dbReference type="ARBA" id="ARBA00017719"/>
    </source>
</evidence>
<feature type="domain" description="S1 motif" evidence="19">
    <location>
        <begin position="38"/>
        <end position="187"/>
    </location>
</feature>
<evidence type="ECO:0000259" key="19">
    <source>
        <dbReference type="SMART" id="SM00316"/>
    </source>
</evidence>
<evidence type="ECO:0000256" key="7">
    <source>
        <dbReference type="ARBA" id="ARBA00022519"/>
    </source>
</evidence>
<evidence type="ECO:0000256" key="17">
    <source>
        <dbReference type="ARBA" id="ARBA00023136"/>
    </source>
</evidence>
<dbReference type="RefSeq" id="WP_130153708.1">
    <property type="nucleotide sequence ID" value="NZ_SCFB01000004.1"/>
</dbReference>
<dbReference type="SMART" id="SM00316">
    <property type="entry name" value="S1"/>
    <property type="match status" value="1"/>
</dbReference>
<protein>
    <recommendedName>
        <fullName evidence="4">Ribonuclease G</fullName>
    </recommendedName>
</protein>
<feature type="compositionally biased region" description="Acidic residues" evidence="18">
    <location>
        <begin position="109"/>
        <end position="126"/>
    </location>
</feature>
<gene>
    <name evidence="20" type="ORF">EQU50_03210</name>
</gene>
<dbReference type="InterPro" id="IPR012340">
    <property type="entry name" value="NA-bd_OB-fold"/>
</dbReference>
<dbReference type="InterPro" id="IPR048583">
    <property type="entry name" value="RNase_E_G_thioredoxin-like"/>
</dbReference>
<keyword evidence="12" id="KW-0699">rRNA-binding</keyword>
<dbReference type="SUPFAM" id="SSF50249">
    <property type="entry name" value="Nucleic acid-binding proteins"/>
    <property type="match status" value="1"/>
</dbReference>
<keyword evidence="13" id="KW-0255">Endonuclease</keyword>
<comment type="cofactor">
    <cofactor evidence="1">
        <name>Mg(2+)</name>
        <dbReference type="ChEBI" id="CHEBI:18420"/>
    </cofactor>
</comment>
<evidence type="ECO:0000256" key="18">
    <source>
        <dbReference type="SAM" id="MobiDB-lite"/>
    </source>
</evidence>
<dbReference type="CDD" id="cd04453">
    <property type="entry name" value="S1_RNase_E"/>
    <property type="match status" value="1"/>
</dbReference>
<keyword evidence="17" id="KW-0472">Membrane</keyword>
<evidence type="ECO:0000256" key="6">
    <source>
        <dbReference type="ARBA" id="ARBA00022490"/>
    </source>
</evidence>
<keyword evidence="11" id="KW-0479">Metal-binding</keyword>
<feature type="compositionally biased region" description="Basic residues" evidence="18">
    <location>
        <begin position="608"/>
        <end position="618"/>
    </location>
</feature>
<evidence type="ECO:0000256" key="1">
    <source>
        <dbReference type="ARBA" id="ARBA00001946"/>
    </source>
</evidence>
<dbReference type="GO" id="GO:0004519">
    <property type="term" value="F:endonuclease activity"/>
    <property type="evidence" value="ECO:0007669"/>
    <property type="project" value="UniProtKB-KW"/>
</dbReference>
<evidence type="ECO:0000313" key="21">
    <source>
        <dbReference type="Proteomes" id="UP000293550"/>
    </source>
</evidence>
<evidence type="ECO:0000256" key="12">
    <source>
        <dbReference type="ARBA" id="ARBA00022730"/>
    </source>
</evidence>
<dbReference type="PANTHER" id="PTHR30001:SF1">
    <property type="entry name" value="RIBONUCLEASE E_G-LIKE PROTEIN, CHLOROPLASTIC"/>
    <property type="match status" value="1"/>
</dbReference>
<dbReference type="PANTHER" id="PTHR30001">
    <property type="entry name" value="RIBONUCLEASE"/>
    <property type="match status" value="1"/>
</dbReference>
<evidence type="ECO:0000256" key="14">
    <source>
        <dbReference type="ARBA" id="ARBA00022801"/>
    </source>
</evidence>
<name>A0A4Q7DJZ6_9PROT</name>
<sequence>MAKKLLIDANHPEEVRVAVVNGQILEDFDSETSTKKQIKGNIYLAKVVRVEPSLQAAFVEFGGNRHGFLPFSEIHPDYYRVPVADRPAAESGLENDEENIDDTLFGSEQEESLDEEADAVSEPDENASEKDSSADSEDTEKVSQKPKPSRTAGYRYKIQEVIKRRHIMLVQVVKEERGNKGASLTTYLSLPGRYCVLMPNAGYRAGGVSRKINDGEDRRRLKDLVKDLSMPEGMALIVRTAGQERNKNEIRRDYDYLLRLWSEIRDLTLQSIAPFLVYAEGDLIKKSIRDIYNRDIDEILVQGEEAYKQAKAFMRQLIPSHARKVKLYQDENSPLLHRFKVEEQINQMMQPSVRLPSGGSIVINLTEALVAIDVNSGRSTRERHIDDTALKTNLEAVDEVARQMRLRDLAGLVVIDFIDMSDNNHIQQVEKKLKEVVKTDRARIQLGKISQFGLMELSRQRLRPSLIETYTIPCTHCHGTGLVRSIESMSLHVLRAVETCALQQSAKEILLTVPSGVDLYLLNQKRQNLIALENRFSVSIQVNRDPALNSPDFKLDVLAIQETLKKIVPDVKSKPLLAKPEIMEEDEDEKEPTSQGRDEEEAAATKSRNNRRRQRRRRSAAERQQNVEPASTQSPIQPQVAAVISDLPAQPKTEGEVRPPSKNRRPRRRRPATNKTIATVAEDSTQPSTVKGNQPSSQVIDIEGLPANVDQGDTTKSTTSKKGNRGWLRRLLDS</sequence>
<accession>A0A4Q7DJZ6</accession>
<dbReference type="InterPro" id="IPR003029">
    <property type="entry name" value="S1_domain"/>
</dbReference>
<keyword evidence="7" id="KW-0997">Cell inner membrane</keyword>
<dbReference type="GO" id="GO:0006364">
    <property type="term" value="P:rRNA processing"/>
    <property type="evidence" value="ECO:0007669"/>
    <property type="project" value="UniProtKB-KW"/>
</dbReference>
<dbReference type="Pfam" id="PF10150">
    <property type="entry name" value="RNase_E_G"/>
    <property type="match status" value="1"/>
</dbReference>
<evidence type="ECO:0000256" key="8">
    <source>
        <dbReference type="ARBA" id="ARBA00022552"/>
    </source>
</evidence>
<evidence type="ECO:0000313" key="20">
    <source>
        <dbReference type="EMBL" id="RZI46609.1"/>
    </source>
</evidence>